<keyword evidence="7 8" id="KW-0472">Membrane</keyword>
<keyword evidence="11" id="KW-1185">Reference proteome</keyword>
<reference evidence="10 11" key="1">
    <citation type="submission" date="2019-03" db="EMBL/GenBank/DDBJ databases">
        <title>Genomic Encyclopedia of Type Strains, Phase IV (KMG-IV): sequencing the most valuable type-strain genomes for metagenomic binning, comparative biology and taxonomic classification.</title>
        <authorList>
            <person name="Goeker M."/>
        </authorList>
    </citation>
    <scope>NUCLEOTIDE SEQUENCE [LARGE SCALE GENOMIC DNA]</scope>
    <source>
        <strain evidence="10 11">DSM 18401</strain>
    </source>
</reference>
<feature type="transmembrane region" description="Helical" evidence="8">
    <location>
        <begin position="350"/>
        <end position="367"/>
    </location>
</feature>
<evidence type="ECO:0000256" key="1">
    <source>
        <dbReference type="ARBA" id="ARBA00004651"/>
    </source>
</evidence>
<dbReference type="PANTHER" id="PTHR42929">
    <property type="entry name" value="INNER MEMBRANE ABC TRANSPORTER PERMEASE PROTEIN YDCU-RELATED-RELATED"/>
    <property type="match status" value="1"/>
</dbReference>
<evidence type="ECO:0000259" key="9">
    <source>
        <dbReference type="PROSITE" id="PS50928"/>
    </source>
</evidence>
<evidence type="ECO:0000256" key="5">
    <source>
        <dbReference type="ARBA" id="ARBA00022692"/>
    </source>
</evidence>
<protein>
    <submittedName>
        <fullName evidence="10">Putative spermidine/putrescine transport system permease protein</fullName>
    </submittedName>
</protein>
<dbReference type="GO" id="GO:0055085">
    <property type="term" value="P:transmembrane transport"/>
    <property type="evidence" value="ECO:0007669"/>
    <property type="project" value="InterPro"/>
</dbReference>
<dbReference type="AlphaFoldDB" id="A0A4R2CUC9"/>
<dbReference type="InterPro" id="IPR035906">
    <property type="entry name" value="MetI-like_sf"/>
</dbReference>
<sequence>MARAMTSDVLLRPRAGAADGQQGRVSALATGFRADRRRQTIVSLVLIGPLVAFIVFAFVLPLGTMLFHAINNPEVRNALPMTLASLEGWDGADTPPEAAFEALAADIRAAADPKVLAEAGRRLNYEITGFRSLLAKTVRTVRKALVEPARAQLLAIDGNWDKPAYWRVIQRNGAPLTAFYLLSAVDLRPGENGGVQMAPPEERLFLSTLMRTLTISALVTVICLFVAYPVANAIVAIGGRFSAIMLACVLLPFWTSLLVRTSAWIVILQKEGVVNRLLQALNITDAPLELVFNRTGLYIAMVHILLPFMVLPLVSVMKGISPSYVKASASLGAGPVTTFLRVYLPLTLPGVGAGCLLTFIISAGYYVTPTLVGGASDQMLSYFVAFYANTTINWGMSAALGVLLLACILALYGIVGRIVGIGRIVGME</sequence>
<feature type="domain" description="ABC transmembrane type-1" evidence="9">
    <location>
        <begin position="209"/>
        <end position="415"/>
    </location>
</feature>
<evidence type="ECO:0000256" key="7">
    <source>
        <dbReference type="ARBA" id="ARBA00023136"/>
    </source>
</evidence>
<dbReference type="Gene3D" id="1.10.3720.10">
    <property type="entry name" value="MetI-like"/>
    <property type="match status" value="1"/>
</dbReference>
<comment type="similarity">
    <text evidence="2">Belongs to the binding-protein-dependent transport system permease family. CysTW subfamily.</text>
</comment>
<comment type="caution">
    <text evidence="10">The sequence shown here is derived from an EMBL/GenBank/DDBJ whole genome shotgun (WGS) entry which is preliminary data.</text>
</comment>
<dbReference type="CDD" id="cd06261">
    <property type="entry name" value="TM_PBP2"/>
    <property type="match status" value="1"/>
</dbReference>
<dbReference type="PROSITE" id="PS50928">
    <property type="entry name" value="ABC_TM1"/>
    <property type="match status" value="1"/>
</dbReference>
<dbReference type="InterPro" id="IPR000515">
    <property type="entry name" value="MetI-like"/>
</dbReference>
<dbReference type="EMBL" id="SLVX01000008">
    <property type="protein sequence ID" value="TCN44997.1"/>
    <property type="molecule type" value="Genomic_DNA"/>
</dbReference>
<evidence type="ECO:0000256" key="8">
    <source>
        <dbReference type="RuleBase" id="RU363032"/>
    </source>
</evidence>
<comment type="subcellular location">
    <subcellularLocation>
        <location evidence="1 8">Cell membrane</location>
        <topology evidence="1 8">Multi-pass membrane protein</topology>
    </subcellularLocation>
</comment>
<gene>
    <name evidence="10" type="ORF">EV665_108137</name>
</gene>
<organism evidence="10 11">
    <name type="scientific">Shinella granuli</name>
    <dbReference type="NCBI Taxonomy" id="323621"/>
    <lineage>
        <taxon>Bacteria</taxon>
        <taxon>Pseudomonadati</taxon>
        <taxon>Pseudomonadota</taxon>
        <taxon>Alphaproteobacteria</taxon>
        <taxon>Hyphomicrobiales</taxon>
        <taxon>Rhizobiaceae</taxon>
        <taxon>Shinella</taxon>
    </lineage>
</organism>
<evidence type="ECO:0000256" key="6">
    <source>
        <dbReference type="ARBA" id="ARBA00022989"/>
    </source>
</evidence>
<accession>A0A4R2CUC9</accession>
<proteinExistence type="inferred from homology"/>
<evidence type="ECO:0000256" key="3">
    <source>
        <dbReference type="ARBA" id="ARBA00022448"/>
    </source>
</evidence>
<evidence type="ECO:0000256" key="2">
    <source>
        <dbReference type="ARBA" id="ARBA00007069"/>
    </source>
</evidence>
<dbReference type="Proteomes" id="UP000295351">
    <property type="component" value="Unassembled WGS sequence"/>
</dbReference>
<feature type="transmembrane region" description="Helical" evidence="8">
    <location>
        <begin position="41"/>
        <end position="70"/>
    </location>
</feature>
<evidence type="ECO:0000256" key="4">
    <source>
        <dbReference type="ARBA" id="ARBA00022475"/>
    </source>
</evidence>
<feature type="transmembrane region" description="Helical" evidence="8">
    <location>
        <begin position="243"/>
        <end position="267"/>
    </location>
</feature>
<dbReference type="PANTHER" id="PTHR42929:SF5">
    <property type="entry name" value="ABC TRANSPORTER PERMEASE PROTEIN"/>
    <property type="match status" value="1"/>
</dbReference>
<dbReference type="SUPFAM" id="SSF161098">
    <property type="entry name" value="MetI-like"/>
    <property type="match status" value="1"/>
</dbReference>
<keyword evidence="6 8" id="KW-1133">Transmembrane helix</keyword>
<dbReference type="Pfam" id="PF00528">
    <property type="entry name" value="BPD_transp_1"/>
    <property type="match status" value="1"/>
</dbReference>
<feature type="transmembrane region" description="Helical" evidence="8">
    <location>
        <begin position="297"/>
        <end position="317"/>
    </location>
</feature>
<evidence type="ECO:0000313" key="10">
    <source>
        <dbReference type="EMBL" id="TCN44997.1"/>
    </source>
</evidence>
<keyword evidence="5 8" id="KW-0812">Transmembrane</keyword>
<dbReference type="GO" id="GO:0005886">
    <property type="term" value="C:plasma membrane"/>
    <property type="evidence" value="ECO:0007669"/>
    <property type="project" value="UniProtKB-SubCell"/>
</dbReference>
<name>A0A4R2CUC9_SHIGR</name>
<feature type="transmembrane region" description="Helical" evidence="8">
    <location>
        <begin position="209"/>
        <end position="231"/>
    </location>
</feature>
<feature type="transmembrane region" description="Helical" evidence="8">
    <location>
        <begin position="402"/>
        <end position="425"/>
    </location>
</feature>
<keyword evidence="3 8" id="KW-0813">Transport</keyword>
<keyword evidence="4" id="KW-1003">Cell membrane</keyword>
<evidence type="ECO:0000313" key="11">
    <source>
        <dbReference type="Proteomes" id="UP000295351"/>
    </source>
</evidence>